<dbReference type="AlphaFoldDB" id="A0AAW5JI58"/>
<reference evidence="6" key="1">
    <citation type="submission" date="2022-06" db="EMBL/GenBank/DDBJ databases">
        <title>Isolation of gut microbiota from human fecal samples.</title>
        <authorList>
            <person name="Pamer E.G."/>
            <person name="Barat B."/>
            <person name="Waligurski E."/>
            <person name="Medina S."/>
            <person name="Paddock L."/>
            <person name="Mostad J."/>
        </authorList>
    </citation>
    <scope>NUCLEOTIDE SEQUENCE</scope>
    <source>
        <strain evidence="6">DFI.9.91</strain>
    </source>
</reference>
<dbReference type="InterPro" id="IPR001647">
    <property type="entry name" value="HTH_TetR"/>
</dbReference>
<keyword evidence="1" id="KW-0805">Transcription regulation</keyword>
<keyword evidence="3" id="KW-0804">Transcription</keyword>
<dbReference type="GO" id="GO:0000976">
    <property type="term" value="F:transcription cis-regulatory region binding"/>
    <property type="evidence" value="ECO:0007669"/>
    <property type="project" value="TreeGrafter"/>
</dbReference>
<evidence type="ECO:0000259" key="5">
    <source>
        <dbReference type="PROSITE" id="PS50977"/>
    </source>
</evidence>
<dbReference type="RefSeq" id="WP_256303241.1">
    <property type="nucleotide sequence ID" value="NZ_JANFYS010000004.1"/>
</dbReference>
<evidence type="ECO:0000313" key="6">
    <source>
        <dbReference type="EMBL" id="MCQ4769487.1"/>
    </source>
</evidence>
<dbReference type="PANTHER" id="PTHR30055">
    <property type="entry name" value="HTH-TYPE TRANSCRIPTIONAL REGULATOR RUTR"/>
    <property type="match status" value="1"/>
</dbReference>
<dbReference type="Proteomes" id="UP001204562">
    <property type="component" value="Unassembled WGS sequence"/>
</dbReference>
<comment type="caution">
    <text evidence="6">The sequence shown here is derived from an EMBL/GenBank/DDBJ whole genome shotgun (WGS) entry which is preliminary data.</text>
</comment>
<evidence type="ECO:0000256" key="3">
    <source>
        <dbReference type="ARBA" id="ARBA00023163"/>
    </source>
</evidence>
<accession>A0AAW5JI58</accession>
<dbReference type="InterPro" id="IPR050109">
    <property type="entry name" value="HTH-type_TetR-like_transc_reg"/>
</dbReference>
<evidence type="ECO:0000313" key="7">
    <source>
        <dbReference type="Proteomes" id="UP001204562"/>
    </source>
</evidence>
<evidence type="ECO:0000256" key="1">
    <source>
        <dbReference type="ARBA" id="ARBA00023015"/>
    </source>
</evidence>
<organism evidence="6 7">
    <name type="scientific">Intestinimonas massiliensis</name>
    <name type="common">ex Afouda et al. 2020</name>
    <dbReference type="NCBI Taxonomy" id="1673721"/>
    <lineage>
        <taxon>Bacteria</taxon>
        <taxon>Bacillati</taxon>
        <taxon>Bacillota</taxon>
        <taxon>Clostridia</taxon>
        <taxon>Eubacteriales</taxon>
        <taxon>Intestinimonas</taxon>
    </lineage>
</organism>
<sequence>MAQQSTREKLLQAARRLLEEDVPPDELTARRLTAEAGVNLSMINYCFHSKDALLKAAVDEIVAAEFRRHAGEAPPGSTPRQQLRARLLPVCLAMLKYRALTQASIPYLLLEEPISLPLDILPGLRAHFGLAKSEEACRLAAFGLVYTMQLAFYRGEEFQRYYGPEIYSDAGAAAFLDAQLDLFLGGE</sequence>
<evidence type="ECO:0000256" key="4">
    <source>
        <dbReference type="PROSITE-ProRule" id="PRU00335"/>
    </source>
</evidence>
<protein>
    <submittedName>
        <fullName evidence="6">TetR/AcrR family transcriptional regulator</fullName>
    </submittedName>
</protein>
<proteinExistence type="predicted"/>
<dbReference type="SUPFAM" id="SSF46689">
    <property type="entry name" value="Homeodomain-like"/>
    <property type="match status" value="1"/>
</dbReference>
<dbReference type="Pfam" id="PF00440">
    <property type="entry name" value="TetR_N"/>
    <property type="match status" value="1"/>
</dbReference>
<dbReference type="PROSITE" id="PS50977">
    <property type="entry name" value="HTH_TETR_2"/>
    <property type="match status" value="1"/>
</dbReference>
<feature type="DNA-binding region" description="H-T-H motif" evidence="4">
    <location>
        <begin position="28"/>
        <end position="47"/>
    </location>
</feature>
<dbReference type="Gene3D" id="1.10.357.10">
    <property type="entry name" value="Tetracycline Repressor, domain 2"/>
    <property type="match status" value="1"/>
</dbReference>
<evidence type="ECO:0000256" key="2">
    <source>
        <dbReference type="ARBA" id="ARBA00023125"/>
    </source>
</evidence>
<name>A0AAW5JI58_9FIRM</name>
<gene>
    <name evidence="6" type="ORF">NE579_03260</name>
</gene>
<dbReference type="PANTHER" id="PTHR30055:SF234">
    <property type="entry name" value="HTH-TYPE TRANSCRIPTIONAL REGULATOR BETI"/>
    <property type="match status" value="1"/>
</dbReference>
<dbReference type="InterPro" id="IPR009057">
    <property type="entry name" value="Homeodomain-like_sf"/>
</dbReference>
<feature type="domain" description="HTH tetR-type" evidence="5">
    <location>
        <begin position="4"/>
        <end position="65"/>
    </location>
</feature>
<dbReference type="GO" id="GO:0003700">
    <property type="term" value="F:DNA-binding transcription factor activity"/>
    <property type="evidence" value="ECO:0007669"/>
    <property type="project" value="TreeGrafter"/>
</dbReference>
<keyword evidence="2 4" id="KW-0238">DNA-binding</keyword>
<dbReference type="EMBL" id="JANFYS010000004">
    <property type="protein sequence ID" value="MCQ4769487.1"/>
    <property type="molecule type" value="Genomic_DNA"/>
</dbReference>